<dbReference type="InterPro" id="IPR009057">
    <property type="entry name" value="Homeodomain-like_sf"/>
</dbReference>
<evidence type="ECO:0000256" key="9">
    <source>
        <dbReference type="SAM" id="MobiDB-lite"/>
    </source>
</evidence>
<evidence type="ECO:0000256" key="3">
    <source>
        <dbReference type="ARBA" id="ARBA00023015"/>
    </source>
</evidence>
<dbReference type="Gene3D" id="1.10.10.60">
    <property type="entry name" value="Homeodomain-like"/>
    <property type="match status" value="1"/>
</dbReference>
<dbReference type="SUPFAM" id="SSF46689">
    <property type="entry name" value="Homeodomain-like"/>
    <property type="match status" value="1"/>
</dbReference>
<evidence type="ECO:0000256" key="6">
    <source>
        <dbReference type="ARBA" id="ARBA00023163"/>
    </source>
</evidence>
<comment type="similarity">
    <text evidence="2">Belongs to the TALE/BELL homeobox family.</text>
</comment>
<evidence type="ECO:0000256" key="2">
    <source>
        <dbReference type="ARBA" id="ARBA00006454"/>
    </source>
</evidence>
<dbReference type="InterPro" id="IPR006563">
    <property type="entry name" value="POX_dom"/>
</dbReference>
<dbReference type="InterPro" id="IPR008422">
    <property type="entry name" value="KN_HD"/>
</dbReference>
<dbReference type="GO" id="GO:0003677">
    <property type="term" value="F:DNA binding"/>
    <property type="evidence" value="ECO:0007669"/>
    <property type="project" value="UniProtKB-UniRule"/>
</dbReference>
<dbReference type="GO" id="GO:0005634">
    <property type="term" value="C:nucleus"/>
    <property type="evidence" value="ECO:0007669"/>
    <property type="project" value="UniProtKB-SubCell"/>
</dbReference>
<keyword evidence="5 8" id="KW-0371">Homeobox</keyword>
<dbReference type="PROSITE" id="PS50071">
    <property type="entry name" value="HOMEOBOX_2"/>
    <property type="match status" value="1"/>
</dbReference>
<organism evidence="11 12">
    <name type="scientific">Vanilla planifolia</name>
    <name type="common">Vanilla</name>
    <dbReference type="NCBI Taxonomy" id="51239"/>
    <lineage>
        <taxon>Eukaryota</taxon>
        <taxon>Viridiplantae</taxon>
        <taxon>Streptophyta</taxon>
        <taxon>Embryophyta</taxon>
        <taxon>Tracheophyta</taxon>
        <taxon>Spermatophyta</taxon>
        <taxon>Magnoliopsida</taxon>
        <taxon>Liliopsida</taxon>
        <taxon>Asparagales</taxon>
        <taxon>Orchidaceae</taxon>
        <taxon>Vanilloideae</taxon>
        <taxon>Vanilleae</taxon>
        <taxon>Vanilla</taxon>
    </lineage>
</organism>
<dbReference type="PANTHER" id="PTHR11850">
    <property type="entry name" value="HOMEOBOX PROTEIN TRANSCRIPTION FACTORS"/>
    <property type="match status" value="1"/>
</dbReference>
<keyword evidence="4 8" id="KW-0238">DNA-binding</keyword>
<dbReference type="CDD" id="cd00086">
    <property type="entry name" value="homeodomain"/>
    <property type="match status" value="1"/>
</dbReference>
<accession>A0A835RUE8</accession>
<dbReference type="Pfam" id="PF05920">
    <property type="entry name" value="Homeobox_KN"/>
    <property type="match status" value="1"/>
</dbReference>
<feature type="domain" description="Homeobox" evidence="10">
    <location>
        <begin position="280"/>
        <end position="343"/>
    </location>
</feature>
<evidence type="ECO:0000256" key="5">
    <source>
        <dbReference type="ARBA" id="ARBA00023155"/>
    </source>
</evidence>
<comment type="caution">
    <text evidence="11">The sequence shown here is derived from an EMBL/GenBank/DDBJ whole genome shotgun (WGS) entry which is preliminary data.</text>
</comment>
<name>A0A835RUE8_VANPL</name>
<dbReference type="Proteomes" id="UP000636800">
    <property type="component" value="Chromosome 2"/>
</dbReference>
<keyword evidence="3" id="KW-0805">Transcription regulation</keyword>
<proteinExistence type="inferred from homology"/>
<evidence type="ECO:0000256" key="4">
    <source>
        <dbReference type="ARBA" id="ARBA00023125"/>
    </source>
</evidence>
<gene>
    <name evidence="11" type="ORF">HPP92_005430</name>
</gene>
<dbReference type="AlphaFoldDB" id="A0A835RUE8"/>
<keyword evidence="6" id="KW-0804">Transcription</keyword>
<feature type="DNA-binding region" description="Homeobox" evidence="8">
    <location>
        <begin position="282"/>
        <end position="344"/>
    </location>
</feature>
<protein>
    <recommendedName>
        <fullName evidence="10">Homeobox domain-containing protein</fullName>
    </recommendedName>
</protein>
<comment type="subcellular location">
    <subcellularLocation>
        <location evidence="1 8">Nucleus</location>
    </subcellularLocation>
</comment>
<keyword evidence="7 8" id="KW-0539">Nucleus</keyword>
<dbReference type="SMART" id="SM00574">
    <property type="entry name" value="POX"/>
    <property type="match status" value="1"/>
</dbReference>
<reference evidence="11 12" key="1">
    <citation type="journal article" date="2020" name="Nat. Food">
        <title>A phased Vanilla planifolia genome enables genetic improvement of flavour and production.</title>
        <authorList>
            <person name="Hasing T."/>
            <person name="Tang H."/>
            <person name="Brym M."/>
            <person name="Khazi F."/>
            <person name="Huang T."/>
            <person name="Chambers A.H."/>
        </authorList>
    </citation>
    <scope>NUCLEOTIDE SEQUENCE [LARGE SCALE GENOMIC DNA]</scope>
    <source>
        <tissue evidence="11">Leaf</tissue>
    </source>
</reference>
<dbReference type="GO" id="GO:0006355">
    <property type="term" value="P:regulation of DNA-templated transcription"/>
    <property type="evidence" value="ECO:0007669"/>
    <property type="project" value="InterPro"/>
</dbReference>
<dbReference type="SMART" id="SM00389">
    <property type="entry name" value="HOX"/>
    <property type="match status" value="1"/>
</dbReference>
<dbReference type="OrthoDB" id="74247at2759"/>
<evidence type="ECO:0000313" key="12">
    <source>
        <dbReference type="Proteomes" id="UP000636800"/>
    </source>
</evidence>
<evidence type="ECO:0000256" key="7">
    <source>
        <dbReference type="ARBA" id="ARBA00023242"/>
    </source>
</evidence>
<dbReference type="FunFam" id="1.10.10.60:FF:000083">
    <property type="entry name" value="BEL1-like homeodomain protein 4"/>
    <property type="match status" value="1"/>
</dbReference>
<sequence>MMSQESQHLHHHHRLNDFSIIVGTPSTATAKFGTGGNELLGMEIQSPNWASFVPEGAKVSSAGPWQGSSSSMIAPHTKNARQQSLSLSLHSNIAHPPSFQFAASHHTLQIKFSKFLLPAQELLNEFCSLGGSGRGSVKRKICDKPPDESSLSWSQQTLYSMEPLELQKRKTKLLGMLDEVEKRYKRYCEQMKAVVSTFEDVAGEGAARAYSLLASMAMSRHFRRLRDGITGQLGSTRRAMGEADGAATPGLTKGNTPRLRLLDQSLRRQRAFQQAGMAESHPWRPQKGLPERSVSILRAWLFEHFLHPYPSDVDKHILARQTGLSRSQVSNWFINARVRLWKPMVEEMYVEEMKEEEINKQSSHATAAQKIGSNSQNYEPGALQIEPHSLSSVVCSINTRRHDQNPYPNPRLGIQDARELTLGIQQHGKPMLFAREPHGNEGDVVAYRNLMGAQLLHDLTG</sequence>
<dbReference type="EMBL" id="JADCNL010000002">
    <property type="protein sequence ID" value="KAG0492032.1"/>
    <property type="molecule type" value="Genomic_DNA"/>
</dbReference>
<keyword evidence="12" id="KW-1185">Reference proteome</keyword>
<dbReference type="Pfam" id="PF07526">
    <property type="entry name" value="POX"/>
    <property type="match status" value="1"/>
</dbReference>
<evidence type="ECO:0000313" key="11">
    <source>
        <dbReference type="EMBL" id="KAG0492032.1"/>
    </source>
</evidence>
<feature type="region of interest" description="Disordered" evidence="9">
    <location>
        <begin position="234"/>
        <end position="254"/>
    </location>
</feature>
<evidence type="ECO:0000259" key="10">
    <source>
        <dbReference type="PROSITE" id="PS50071"/>
    </source>
</evidence>
<evidence type="ECO:0000256" key="8">
    <source>
        <dbReference type="PROSITE-ProRule" id="PRU00108"/>
    </source>
</evidence>
<dbReference type="InterPro" id="IPR001356">
    <property type="entry name" value="HD"/>
</dbReference>
<evidence type="ECO:0000256" key="1">
    <source>
        <dbReference type="ARBA" id="ARBA00004123"/>
    </source>
</evidence>
<dbReference type="InterPro" id="IPR050224">
    <property type="entry name" value="TALE_homeobox"/>
</dbReference>